<keyword evidence="2" id="KW-0238">DNA-binding</keyword>
<keyword evidence="6" id="KW-1185">Reference proteome</keyword>
<dbReference type="PANTHER" id="PTHR45764:SF76">
    <property type="entry name" value="OS02G0132500 PROTEIN"/>
    <property type="match status" value="1"/>
</dbReference>
<keyword evidence="4" id="KW-0539">Nucleus</keyword>
<dbReference type="GO" id="GO:0005634">
    <property type="term" value="C:nucleus"/>
    <property type="evidence" value="ECO:0007669"/>
    <property type="project" value="TreeGrafter"/>
</dbReference>
<sequence length="194" mass="22256">MGGRVDSCSRSFFSRHEFQKFLISLSVVPGNCDAILDHLQPQNMRKTYDHSLFMLREAASFKVRLQVIDPPESTTLPTELQSCESKDEDGEERVWQQGRVEQIPASFGTELQHPTSFTLTMQRFFAVQAESSVLRTQMVELSNRLQSLNDILHCLKAKHRTSSGPMITDNFINPWNLMRMNQPIMASAENMLQY</sequence>
<evidence type="ECO:0000313" key="6">
    <source>
        <dbReference type="Proteomes" id="UP001055439"/>
    </source>
</evidence>
<name>A0A9E7ECL4_9LILI</name>
<evidence type="ECO:0000256" key="2">
    <source>
        <dbReference type="ARBA" id="ARBA00023125"/>
    </source>
</evidence>
<dbReference type="EMBL" id="CP097502">
    <property type="protein sequence ID" value="URD74435.1"/>
    <property type="molecule type" value="Genomic_DNA"/>
</dbReference>
<dbReference type="AlphaFoldDB" id="A0A9E7ECL4"/>
<evidence type="ECO:0000256" key="3">
    <source>
        <dbReference type="ARBA" id="ARBA00023163"/>
    </source>
</evidence>
<dbReference type="OrthoDB" id="551672at2759"/>
<gene>
    <name evidence="5" type="ORF">MUK42_25965</name>
</gene>
<evidence type="ECO:0000313" key="5">
    <source>
        <dbReference type="EMBL" id="URD74435.1"/>
    </source>
</evidence>
<reference evidence="5" key="1">
    <citation type="submission" date="2022-05" db="EMBL/GenBank/DDBJ databases">
        <title>The Musa troglodytarum L. genome provides insights into the mechanism of non-climacteric behaviour and enrichment of carotenoids.</title>
        <authorList>
            <person name="Wang J."/>
        </authorList>
    </citation>
    <scope>NUCLEOTIDE SEQUENCE</scope>
    <source>
        <tissue evidence="5">Leaf</tissue>
    </source>
</reference>
<proteinExistence type="predicted"/>
<dbReference type="GO" id="GO:0003700">
    <property type="term" value="F:DNA-binding transcription factor activity"/>
    <property type="evidence" value="ECO:0007669"/>
    <property type="project" value="TreeGrafter"/>
</dbReference>
<dbReference type="PANTHER" id="PTHR45764">
    <property type="entry name" value="BZIP TRANSCRIPTION FACTOR 44"/>
    <property type="match status" value="1"/>
</dbReference>
<organism evidence="5 6">
    <name type="scientific">Musa troglodytarum</name>
    <name type="common">fe'i banana</name>
    <dbReference type="NCBI Taxonomy" id="320322"/>
    <lineage>
        <taxon>Eukaryota</taxon>
        <taxon>Viridiplantae</taxon>
        <taxon>Streptophyta</taxon>
        <taxon>Embryophyta</taxon>
        <taxon>Tracheophyta</taxon>
        <taxon>Spermatophyta</taxon>
        <taxon>Magnoliopsida</taxon>
        <taxon>Liliopsida</taxon>
        <taxon>Zingiberales</taxon>
        <taxon>Musaceae</taxon>
        <taxon>Musa</taxon>
    </lineage>
</organism>
<protein>
    <submittedName>
        <fullName evidence="5">Ocs element-binding factor 1</fullName>
    </submittedName>
</protein>
<keyword evidence="3" id="KW-0804">Transcription</keyword>
<keyword evidence="1" id="KW-0805">Transcription regulation</keyword>
<evidence type="ECO:0000256" key="1">
    <source>
        <dbReference type="ARBA" id="ARBA00023015"/>
    </source>
</evidence>
<accession>A0A9E7ECL4</accession>
<dbReference type="GO" id="GO:0000976">
    <property type="term" value="F:transcription cis-regulatory region binding"/>
    <property type="evidence" value="ECO:0007669"/>
    <property type="project" value="TreeGrafter"/>
</dbReference>
<dbReference type="Proteomes" id="UP001055439">
    <property type="component" value="Chromosome 1"/>
</dbReference>
<evidence type="ECO:0000256" key="4">
    <source>
        <dbReference type="ARBA" id="ARBA00023242"/>
    </source>
</evidence>
<dbReference type="GO" id="GO:0045893">
    <property type="term" value="P:positive regulation of DNA-templated transcription"/>
    <property type="evidence" value="ECO:0007669"/>
    <property type="project" value="TreeGrafter"/>
</dbReference>